<dbReference type="OrthoDB" id="427518at2759"/>
<name>A0A9P9IK46_9PLEO</name>
<dbReference type="PANTHER" id="PTHR48182:SF2">
    <property type="entry name" value="PROTEIN SERAC1"/>
    <property type="match status" value="1"/>
</dbReference>
<keyword evidence="6" id="KW-0472">Membrane</keyword>
<dbReference type="SUPFAM" id="SSF53474">
    <property type="entry name" value="alpha/beta-Hydrolases"/>
    <property type="match status" value="1"/>
</dbReference>
<evidence type="ECO:0000256" key="4">
    <source>
        <dbReference type="ARBA" id="ARBA00022824"/>
    </source>
</evidence>
<accession>A0A9P9IK46</accession>
<dbReference type="InterPro" id="IPR000073">
    <property type="entry name" value="AB_hydrolase_1"/>
</dbReference>
<evidence type="ECO:0000256" key="2">
    <source>
        <dbReference type="ARBA" id="ARBA00004240"/>
    </source>
</evidence>
<dbReference type="Proteomes" id="UP000700596">
    <property type="component" value="Unassembled WGS sequence"/>
</dbReference>
<evidence type="ECO:0000256" key="5">
    <source>
        <dbReference type="ARBA" id="ARBA00023128"/>
    </source>
</evidence>
<evidence type="ECO:0000259" key="7">
    <source>
        <dbReference type="Pfam" id="PF12697"/>
    </source>
</evidence>
<keyword evidence="9" id="KW-1185">Reference proteome</keyword>
<feature type="domain" description="AB hydrolase-1" evidence="7">
    <location>
        <begin position="21"/>
        <end position="168"/>
    </location>
</feature>
<evidence type="ECO:0000313" key="9">
    <source>
        <dbReference type="Proteomes" id="UP000700596"/>
    </source>
</evidence>
<evidence type="ECO:0000256" key="6">
    <source>
        <dbReference type="ARBA" id="ARBA00023136"/>
    </source>
</evidence>
<dbReference type="InterPro" id="IPR029058">
    <property type="entry name" value="AB_hydrolase_fold"/>
</dbReference>
<keyword evidence="5" id="KW-0496">Mitochondrion</keyword>
<dbReference type="AlphaFoldDB" id="A0A9P9IK46"/>
<reference evidence="8" key="1">
    <citation type="journal article" date="2021" name="Nat. Commun.">
        <title>Genetic determinants of endophytism in the Arabidopsis root mycobiome.</title>
        <authorList>
            <person name="Mesny F."/>
            <person name="Miyauchi S."/>
            <person name="Thiergart T."/>
            <person name="Pickel B."/>
            <person name="Atanasova L."/>
            <person name="Karlsson M."/>
            <person name="Huettel B."/>
            <person name="Barry K.W."/>
            <person name="Haridas S."/>
            <person name="Chen C."/>
            <person name="Bauer D."/>
            <person name="Andreopoulos W."/>
            <person name="Pangilinan J."/>
            <person name="LaButti K."/>
            <person name="Riley R."/>
            <person name="Lipzen A."/>
            <person name="Clum A."/>
            <person name="Drula E."/>
            <person name="Henrissat B."/>
            <person name="Kohler A."/>
            <person name="Grigoriev I.V."/>
            <person name="Martin F.M."/>
            <person name="Hacquard S."/>
        </authorList>
    </citation>
    <scope>NUCLEOTIDE SEQUENCE</scope>
    <source>
        <strain evidence="8">MPI-CAGE-CH-0243</strain>
    </source>
</reference>
<comment type="caution">
    <text evidence="8">The sequence shown here is derived from an EMBL/GenBank/DDBJ whole genome shotgun (WGS) entry which is preliminary data.</text>
</comment>
<organism evidence="8 9">
    <name type="scientific">Dendryphion nanum</name>
    <dbReference type="NCBI Taxonomy" id="256645"/>
    <lineage>
        <taxon>Eukaryota</taxon>
        <taxon>Fungi</taxon>
        <taxon>Dikarya</taxon>
        <taxon>Ascomycota</taxon>
        <taxon>Pezizomycotina</taxon>
        <taxon>Dothideomycetes</taxon>
        <taxon>Pleosporomycetidae</taxon>
        <taxon>Pleosporales</taxon>
        <taxon>Torulaceae</taxon>
        <taxon>Dendryphion</taxon>
    </lineage>
</organism>
<sequence length="357" mass="40178">MTEHYGLGDPLFDPAKAKIDIVFIHGLGGDKFRTWAWEGDGRRLLWPKDLLPQACPMARILSFGYNAEFTHFFPFYGPRFLPEQLTIDDHSTALFQSLIGLRERTKTADRPVIFVCHSLGGLVCANALSRHHGADLAGASLADKTIGAIFLGTPFEGSSKAKWARRALKVLDWVSTTHREDVKDLEERSATIMSINNAFQRFLKARDRSEARQFVEVACFFEQYAMYKAGKKIGIIVPKESASLPGIDPQSIQSNHVDMCKFEDEDREGYKNISQRLSQWVSELDRHGSDPRNQNHSVYMGDVNYTDRIENNRGVVMGHAHSTAADGVRVIGNSTSVRSSRHAQTLINRDTEHLPQF</sequence>
<gene>
    <name evidence="8" type="ORF">B0J11DRAFT_336694</name>
</gene>
<dbReference type="EMBL" id="JAGMWT010000009">
    <property type="protein sequence ID" value="KAH7122359.1"/>
    <property type="molecule type" value="Genomic_DNA"/>
</dbReference>
<evidence type="ECO:0000256" key="3">
    <source>
        <dbReference type="ARBA" id="ARBA00004370"/>
    </source>
</evidence>
<dbReference type="GO" id="GO:0016020">
    <property type="term" value="C:membrane"/>
    <property type="evidence" value="ECO:0007669"/>
    <property type="project" value="UniProtKB-SubCell"/>
</dbReference>
<proteinExistence type="predicted"/>
<dbReference type="GO" id="GO:0005739">
    <property type="term" value="C:mitochondrion"/>
    <property type="evidence" value="ECO:0007669"/>
    <property type="project" value="UniProtKB-SubCell"/>
</dbReference>
<comment type="subcellular location">
    <subcellularLocation>
        <location evidence="2">Endoplasmic reticulum</location>
    </subcellularLocation>
    <subcellularLocation>
        <location evidence="3">Membrane</location>
    </subcellularLocation>
    <subcellularLocation>
        <location evidence="1">Mitochondrion</location>
    </subcellularLocation>
</comment>
<dbReference type="GO" id="GO:0005783">
    <property type="term" value="C:endoplasmic reticulum"/>
    <property type="evidence" value="ECO:0007669"/>
    <property type="project" value="UniProtKB-SubCell"/>
</dbReference>
<dbReference type="PANTHER" id="PTHR48182">
    <property type="entry name" value="PROTEIN SERAC1"/>
    <property type="match status" value="1"/>
</dbReference>
<keyword evidence="4" id="KW-0256">Endoplasmic reticulum</keyword>
<evidence type="ECO:0000313" key="8">
    <source>
        <dbReference type="EMBL" id="KAH7122359.1"/>
    </source>
</evidence>
<dbReference type="Gene3D" id="3.40.50.1820">
    <property type="entry name" value="alpha/beta hydrolase"/>
    <property type="match status" value="1"/>
</dbReference>
<dbReference type="InterPro" id="IPR052374">
    <property type="entry name" value="SERAC1"/>
</dbReference>
<evidence type="ECO:0000256" key="1">
    <source>
        <dbReference type="ARBA" id="ARBA00004173"/>
    </source>
</evidence>
<dbReference type="Pfam" id="PF12697">
    <property type="entry name" value="Abhydrolase_6"/>
    <property type="match status" value="1"/>
</dbReference>
<protein>
    <submittedName>
        <fullName evidence="8">Ribonuclease p/mrp subunit</fullName>
    </submittedName>
</protein>